<dbReference type="EMBL" id="HBUE01154044">
    <property type="protein sequence ID" value="CAG6506794.1"/>
    <property type="molecule type" value="Transcribed_RNA"/>
</dbReference>
<organism evidence="1">
    <name type="scientific">Culex pipiens</name>
    <name type="common">House mosquito</name>
    <dbReference type="NCBI Taxonomy" id="7175"/>
    <lineage>
        <taxon>Eukaryota</taxon>
        <taxon>Metazoa</taxon>
        <taxon>Ecdysozoa</taxon>
        <taxon>Arthropoda</taxon>
        <taxon>Hexapoda</taxon>
        <taxon>Insecta</taxon>
        <taxon>Pterygota</taxon>
        <taxon>Neoptera</taxon>
        <taxon>Endopterygota</taxon>
        <taxon>Diptera</taxon>
        <taxon>Nematocera</taxon>
        <taxon>Culicoidea</taxon>
        <taxon>Culicidae</taxon>
        <taxon>Culicinae</taxon>
        <taxon>Culicini</taxon>
        <taxon>Culex</taxon>
        <taxon>Culex</taxon>
    </lineage>
</organism>
<dbReference type="AlphaFoldDB" id="A0A8D8IRC2"/>
<dbReference type="EMBL" id="HBUE01259099">
    <property type="protein sequence ID" value="CAG6558118.1"/>
    <property type="molecule type" value="Transcribed_RNA"/>
</dbReference>
<sequence>MSKKSAETSPAKRSLSGKVAVPVAAIGSTHRPRGRTKRSNRLLIRRRLAIRSTAVRSKRIVRRTKKVVLEIRSAKLTKPKVAALVRLIKIRFVVAVSRIKKNLAPAVAVNPRKRIVIGRRTVQAHQRVKALAAAAVPSTPPRHRRAVNRKLPQLCHRLSPSRSQKWSWPRKSTATCLTIRPATLTSTATKTKL</sequence>
<evidence type="ECO:0000313" key="1">
    <source>
        <dbReference type="EMBL" id="CAG6558118.1"/>
    </source>
</evidence>
<accession>A0A8D8IRC2</accession>
<proteinExistence type="predicted"/>
<name>A0A8D8IRC2_CULPI</name>
<reference evidence="1" key="1">
    <citation type="submission" date="2021-05" db="EMBL/GenBank/DDBJ databases">
        <authorList>
            <person name="Alioto T."/>
            <person name="Alioto T."/>
            <person name="Gomez Garrido J."/>
        </authorList>
    </citation>
    <scope>NUCLEOTIDE SEQUENCE</scope>
</reference>
<protein>
    <submittedName>
        <fullName evidence="1">(northern house mosquito) hypothetical protein</fullName>
    </submittedName>
</protein>